<dbReference type="SMART" id="SM00754">
    <property type="entry name" value="CHRD"/>
    <property type="match status" value="1"/>
</dbReference>
<feature type="chain" id="PRO_5040839721" description="CHRD domain-containing protein" evidence="1">
    <location>
        <begin position="20"/>
        <end position="204"/>
    </location>
</feature>
<dbReference type="InterPro" id="IPR010895">
    <property type="entry name" value="CHRD"/>
</dbReference>
<reference evidence="3" key="1">
    <citation type="submission" date="2023-01" db="EMBL/GenBank/DDBJ databases">
        <authorList>
            <person name="Van Ghelder C."/>
            <person name="Rancurel C."/>
        </authorList>
    </citation>
    <scope>NUCLEOTIDE SEQUENCE</scope>
    <source>
        <strain evidence="3">CNCM I-4278</strain>
    </source>
</reference>
<evidence type="ECO:0000313" key="4">
    <source>
        <dbReference type="Proteomes" id="UP001152607"/>
    </source>
</evidence>
<accession>A0A9W4U3R8</accession>
<dbReference type="EMBL" id="CAOQHR010000002">
    <property type="protein sequence ID" value="CAI6289478.1"/>
    <property type="molecule type" value="Genomic_DNA"/>
</dbReference>
<dbReference type="Pfam" id="PF07452">
    <property type="entry name" value="CHRD"/>
    <property type="match status" value="1"/>
</dbReference>
<feature type="signal peptide" evidence="1">
    <location>
        <begin position="1"/>
        <end position="19"/>
    </location>
</feature>
<gene>
    <name evidence="3" type="ORF">PDIGIT_LOCUS2398</name>
</gene>
<dbReference type="AlphaFoldDB" id="A0A9W4U3R8"/>
<comment type="caution">
    <text evidence="3">The sequence shown here is derived from an EMBL/GenBank/DDBJ whole genome shotgun (WGS) entry which is preliminary data.</text>
</comment>
<evidence type="ECO:0000259" key="2">
    <source>
        <dbReference type="SMART" id="SM00754"/>
    </source>
</evidence>
<proteinExistence type="predicted"/>
<dbReference type="Proteomes" id="UP001152607">
    <property type="component" value="Unassembled WGS sequence"/>
</dbReference>
<evidence type="ECO:0000256" key="1">
    <source>
        <dbReference type="SAM" id="SignalP"/>
    </source>
</evidence>
<organism evidence="3 4">
    <name type="scientific">Periconia digitata</name>
    <dbReference type="NCBI Taxonomy" id="1303443"/>
    <lineage>
        <taxon>Eukaryota</taxon>
        <taxon>Fungi</taxon>
        <taxon>Dikarya</taxon>
        <taxon>Ascomycota</taxon>
        <taxon>Pezizomycotina</taxon>
        <taxon>Dothideomycetes</taxon>
        <taxon>Pleosporomycetidae</taxon>
        <taxon>Pleosporales</taxon>
        <taxon>Massarineae</taxon>
        <taxon>Periconiaceae</taxon>
        <taxon>Periconia</taxon>
    </lineage>
</organism>
<protein>
    <recommendedName>
        <fullName evidence="2">CHRD domain-containing protein</fullName>
    </recommendedName>
</protein>
<dbReference type="OrthoDB" id="3554264at2759"/>
<sequence>MHFSVSALVVIALSSSVLATPIWGKGWGGSEDSKYKDIKKYGGHSEQKYNSMFYFDKTYTVKAYPDQVVSGNGSAATPAPGEHGAKGLFKFGINVAENVICYNITLSGVTGEYSSQANTATHIHEAVEGANGPPRLAFPNPQGPDNRRVSYGCLTGPFETGIVQNGEDTGAGFHVEQIVENPSGFFSDSHTAKFVPGVVRGQLA</sequence>
<keyword evidence="1" id="KW-0732">Signal</keyword>
<keyword evidence="4" id="KW-1185">Reference proteome</keyword>
<evidence type="ECO:0000313" key="3">
    <source>
        <dbReference type="EMBL" id="CAI6289478.1"/>
    </source>
</evidence>
<name>A0A9W4U3R8_9PLEO</name>
<feature type="domain" description="CHRD" evidence="2">
    <location>
        <begin position="65"/>
        <end position="204"/>
    </location>
</feature>